<dbReference type="EMBL" id="LR743591">
    <property type="protein sequence ID" value="CAA2618875.1"/>
    <property type="molecule type" value="Genomic_DNA"/>
</dbReference>
<accession>A0A7I8IN72</accession>
<dbReference type="InterPro" id="IPR045874">
    <property type="entry name" value="LRK10/LRL21-25-like"/>
</dbReference>
<comment type="subcellular location">
    <subcellularLocation>
        <location evidence="1">Membrane</location>
        <topology evidence="1">Single-pass type I membrane protein</topology>
    </subcellularLocation>
</comment>
<evidence type="ECO:0000313" key="9">
    <source>
        <dbReference type="Proteomes" id="UP001189122"/>
    </source>
</evidence>
<keyword evidence="6" id="KW-0472">Membrane</keyword>
<evidence type="ECO:0000256" key="2">
    <source>
        <dbReference type="ARBA" id="ARBA00022527"/>
    </source>
</evidence>
<evidence type="ECO:0000256" key="5">
    <source>
        <dbReference type="ARBA" id="ARBA00022989"/>
    </source>
</evidence>
<name>A0A7I8IN72_SPIIN</name>
<evidence type="ECO:0000256" key="4">
    <source>
        <dbReference type="ARBA" id="ARBA00022729"/>
    </source>
</evidence>
<gene>
    <name evidence="8" type="ORF">SI7747_04005042</name>
</gene>
<dbReference type="GO" id="GO:0004674">
    <property type="term" value="F:protein serine/threonine kinase activity"/>
    <property type="evidence" value="ECO:0007669"/>
    <property type="project" value="UniProtKB-KW"/>
</dbReference>
<keyword evidence="4" id="KW-0732">Signal</keyword>
<protein>
    <submittedName>
        <fullName evidence="8">Uncharacterized protein</fullName>
    </submittedName>
</protein>
<evidence type="ECO:0000256" key="1">
    <source>
        <dbReference type="ARBA" id="ARBA00004479"/>
    </source>
</evidence>
<sequence>MFKGLQQGDHDNGQGMTGYIALEMYSINFGTMISGRKTTDPSMETNSQIHVHEQIYGHLGDQEIARKLTIVGLWCIWWKPNDQPLMTTIVQMLPVSSQAFGFHQLLCLLLCSERRYKPVARELVNSKLLSSLGFFLAFSNLIE</sequence>
<keyword evidence="2" id="KW-0723">Serine/threonine-protein kinase</keyword>
<dbReference type="Proteomes" id="UP001189122">
    <property type="component" value="Unassembled WGS sequence"/>
</dbReference>
<dbReference type="AlphaFoldDB" id="A0A7I8IN72"/>
<organism evidence="8">
    <name type="scientific">Spirodela intermedia</name>
    <name type="common">Intermediate duckweed</name>
    <dbReference type="NCBI Taxonomy" id="51605"/>
    <lineage>
        <taxon>Eukaryota</taxon>
        <taxon>Viridiplantae</taxon>
        <taxon>Streptophyta</taxon>
        <taxon>Embryophyta</taxon>
        <taxon>Tracheophyta</taxon>
        <taxon>Spermatophyta</taxon>
        <taxon>Magnoliopsida</taxon>
        <taxon>Liliopsida</taxon>
        <taxon>Araceae</taxon>
        <taxon>Lemnoideae</taxon>
        <taxon>Spirodela</taxon>
    </lineage>
</organism>
<keyword evidence="7" id="KW-0325">Glycoprotein</keyword>
<keyword evidence="3" id="KW-0812">Transmembrane</keyword>
<proteinExistence type="predicted"/>
<evidence type="ECO:0000256" key="3">
    <source>
        <dbReference type="ARBA" id="ARBA00022692"/>
    </source>
</evidence>
<keyword evidence="5" id="KW-1133">Transmembrane helix</keyword>
<dbReference type="GO" id="GO:0016020">
    <property type="term" value="C:membrane"/>
    <property type="evidence" value="ECO:0007669"/>
    <property type="project" value="UniProtKB-SubCell"/>
</dbReference>
<evidence type="ECO:0000256" key="6">
    <source>
        <dbReference type="ARBA" id="ARBA00023136"/>
    </source>
</evidence>
<reference evidence="8 9" key="1">
    <citation type="submission" date="2019-12" db="EMBL/GenBank/DDBJ databases">
        <authorList>
            <person name="Scholz U."/>
            <person name="Mascher M."/>
            <person name="Fiebig A."/>
        </authorList>
    </citation>
    <scope>NUCLEOTIDE SEQUENCE</scope>
</reference>
<dbReference type="EMBL" id="CACRZD030000004">
    <property type="protein sequence ID" value="CAA6658598.1"/>
    <property type="molecule type" value="Genomic_DNA"/>
</dbReference>
<evidence type="ECO:0000313" key="8">
    <source>
        <dbReference type="EMBL" id="CAA2618875.1"/>
    </source>
</evidence>
<evidence type="ECO:0000256" key="7">
    <source>
        <dbReference type="ARBA" id="ARBA00023180"/>
    </source>
</evidence>
<keyword evidence="9" id="KW-1185">Reference proteome</keyword>
<keyword evidence="2" id="KW-0808">Transferase</keyword>
<dbReference type="PANTHER" id="PTHR27009">
    <property type="entry name" value="RUST RESISTANCE KINASE LR10-RELATED"/>
    <property type="match status" value="1"/>
</dbReference>
<keyword evidence="2" id="KW-0418">Kinase</keyword>